<dbReference type="Proteomes" id="UP000198855">
    <property type="component" value="Unassembled WGS sequence"/>
</dbReference>
<dbReference type="CDD" id="cd06171">
    <property type="entry name" value="Sigma70_r4"/>
    <property type="match status" value="1"/>
</dbReference>
<evidence type="ECO:0000256" key="5">
    <source>
        <dbReference type="ARBA" id="ARBA00023163"/>
    </source>
</evidence>
<dbReference type="OrthoDB" id="9789355at2"/>
<evidence type="ECO:0000256" key="2">
    <source>
        <dbReference type="ARBA" id="ARBA00023015"/>
    </source>
</evidence>
<dbReference type="InterPro" id="IPR013249">
    <property type="entry name" value="RNA_pol_sigma70_r4_t2"/>
</dbReference>
<evidence type="ECO:0000256" key="3">
    <source>
        <dbReference type="ARBA" id="ARBA00023082"/>
    </source>
</evidence>
<evidence type="ECO:0000256" key="1">
    <source>
        <dbReference type="ARBA" id="ARBA00010641"/>
    </source>
</evidence>
<feature type="domain" description="RNA polymerase sigma-70 region 2" evidence="6">
    <location>
        <begin position="15"/>
        <end position="79"/>
    </location>
</feature>
<keyword evidence="2" id="KW-0805">Transcription regulation</keyword>
<reference evidence="9" key="1">
    <citation type="submission" date="2016-10" db="EMBL/GenBank/DDBJ databases">
        <authorList>
            <person name="Varghese N."/>
            <person name="Submissions S."/>
        </authorList>
    </citation>
    <scope>NUCLEOTIDE SEQUENCE [LARGE SCALE GENOMIC DNA]</scope>
    <source>
        <strain evidence="9">CGMCC 1.10784</strain>
    </source>
</reference>
<dbReference type="STRING" id="1045775.SAMN05216378_1582"/>
<dbReference type="PANTHER" id="PTHR43133">
    <property type="entry name" value="RNA POLYMERASE ECF-TYPE SIGMA FACTO"/>
    <property type="match status" value="1"/>
</dbReference>
<dbReference type="PANTHER" id="PTHR43133:SF8">
    <property type="entry name" value="RNA POLYMERASE SIGMA FACTOR HI_1459-RELATED"/>
    <property type="match status" value="1"/>
</dbReference>
<evidence type="ECO:0000313" key="8">
    <source>
        <dbReference type="EMBL" id="SFD82204.1"/>
    </source>
</evidence>
<keyword evidence="3" id="KW-0731">Sigma factor</keyword>
<protein>
    <submittedName>
        <fullName evidence="8">RNA polymerase sigma factor, sigma-70 family</fullName>
    </submittedName>
</protein>
<dbReference type="InterPro" id="IPR007627">
    <property type="entry name" value="RNA_pol_sigma70_r2"/>
</dbReference>
<keyword evidence="4" id="KW-0238">DNA-binding</keyword>
<dbReference type="InterPro" id="IPR014284">
    <property type="entry name" value="RNA_pol_sigma-70_dom"/>
</dbReference>
<dbReference type="GO" id="GO:0006352">
    <property type="term" value="P:DNA-templated transcription initiation"/>
    <property type="evidence" value="ECO:0007669"/>
    <property type="project" value="InterPro"/>
</dbReference>
<dbReference type="GO" id="GO:0003677">
    <property type="term" value="F:DNA binding"/>
    <property type="evidence" value="ECO:0007669"/>
    <property type="project" value="UniProtKB-KW"/>
</dbReference>
<dbReference type="NCBIfam" id="TIGR02937">
    <property type="entry name" value="sigma70-ECF"/>
    <property type="match status" value="1"/>
</dbReference>
<gene>
    <name evidence="8" type="ORF">SAMN05216378_1582</name>
</gene>
<feature type="domain" description="RNA polymerase sigma factor 70 region 4 type 2" evidence="7">
    <location>
        <begin position="117"/>
        <end position="159"/>
    </location>
</feature>
<comment type="similarity">
    <text evidence="1">Belongs to the sigma-70 factor family. ECF subfamily.</text>
</comment>
<dbReference type="InterPro" id="IPR039425">
    <property type="entry name" value="RNA_pol_sigma-70-like"/>
</dbReference>
<keyword evidence="9" id="KW-1185">Reference proteome</keyword>
<dbReference type="EMBL" id="FOMT01000001">
    <property type="protein sequence ID" value="SFD82204.1"/>
    <property type="molecule type" value="Genomic_DNA"/>
</dbReference>
<dbReference type="InterPro" id="IPR036388">
    <property type="entry name" value="WH-like_DNA-bd_sf"/>
</dbReference>
<dbReference type="SUPFAM" id="SSF88659">
    <property type="entry name" value="Sigma3 and sigma4 domains of RNA polymerase sigma factors"/>
    <property type="match status" value="1"/>
</dbReference>
<dbReference type="Pfam" id="PF04542">
    <property type="entry name" value="Sigma70_r2"/>
    <property type="match status" value="1"/>
</dbReference>
<dbReference type="InterPro" id="IPR013325">
    <property type="entry name" value="RNA_pol_sigma_r2"/>
</dbReference>
<organism evidence="8 9">
    <name type="scientific">Paenibacillus catalpae</name>
    <dbReference type="NCBI Taxonomy" id="1045775"/>
    <lineage>
        <taxon>Bacteria</taxon>
        <taxon>Bacillati</taxon>
        <taxon>Bacillota</taxon>
        <taxon>Bacilli</taxon>
        <taxon>Bacillales</taxon>
        <taxon>Paenibacillaceae</taxon>
        <taxon>Paenibacillus</taxon>
    </lineage>
</organism>
<sequence>MNKQDPAPDLFKHIFHKHYPSVIRKLTALLRDQAAAEDLAQEVFLKLYRNPPSTPEAVGAWLHRVLTRSAYDYLDQKARERMLVQRQEKQLMTEPQSYQSGEHAVIKQGDEEQVQGWLNSLPERDREMLLLRYSGYSYSEIAQELNVQQPQVGMLLKRAGERLRKQALKHENQWTHE</sequence>
<dbReference type="SUPFAM" id="SSF88946">
    <property type="entry name" value="Sigma2 domain of RNA polymerase sigma factors"/>
    <property type="match status" value="1"/>
</dbReference>
<dbReference type="InterPro" id="IPR013324">
    <property type="entry name" value="RNA_pol_sigma_r3/r4-like"/>
</dbReference>
<evidence type="ECO:0000259" key="6">
    <source>
        <dbReference type="Pfam" id="PF04542"/>
    </source>
</evidence>
<proteinExistence type="inferred from homology"/>
<dbReference type="Gene3D" id="1.10.10.10">
    <property type="entry name" value="Winged helix-like DNA-binding domain superfamily/Winged helix DNA-binding domain"/>
    <property type="match status" value="1"/>
</dbReference>
<name>A0A1I1VH36_9BACL</name>
<evidence type="ECO:0000256" key="4">
    <source>
        <dbReference type="ARBA" id="ARBA00023125"/>
    </source>
</evidence>
<dbReference type="RefSeq" id="WP_091183046.1">
    <property type="nucleotide sequence ID" value="NZ_FOMT01000001.1"/>
</dbReference>
<evidence type="ECO:0000259" key="7">
    <source>
        <dbReference type="Pfam" id="PF08281"/>
    </source>
</evidence>
<dbReference type="GO" id="GO:0016987">
    <property type="term" value="F:sigma factor activity"/>
    <property type="evidence" value="ECO:0007669"/>
    <property type="project" value="UniProtKB-KW"/>
</dbReference>
<accession>A0A1I1VH36</accession>
<dbReference type="Pfam" id="PF08281">
    <property type="entry name" value="Sigma70_r4_2"/>
    <property type="match status" value="1"/>
</dbReference>
<keyword evidence="5" id="KW-0804">Transcription</keyword>
<dbReference type="Gene3D" id="1.10.1740.10">
    <property type="match status" value="1"/>
</dbReference>
<dbReference type="AlphaFoldDB" id="A0A1I1VH36"/>
<evidence type="ECO:0000313" key="9">
    <source>
        <dbReference type="Proteomes" id="UP000198855"/>
    </source>
</evidence>